<accession>Q0BWZ8</accession>
<dbReference type="Proteomes" id="UP000001959">
    <property type="component" value="Chromosome"/>
</dbReference>
<dbReference type="HOGENOM" id="CLU_1336013_0_0_5"/>
<evidence type="ECO:0000313" key="2">
    <source>
        <dbReference type="EMBL" id="ABI76364.1"/>
    </source>
</evidence>
<keyword evidence="3" id="KW-1185">Reference proteome</keyword>
<reference evidence="2 3" key="1">
    <citation type="journal article" date="2006" name="J. Bacteriol.">
        <title>Comparative genomic evidence for a close relationship between the dimorphic prosthecate bacteria Hyphomonas neptunium and Caulobacter crescentus.</title>
        <authorList>
            <person name="Badger J.H."/>
            <person name="Hoover T.R."/>
            <person name="Brun Y.V."/>
            <person name="Weiner R.M."/>
            <person name="Laub M.T."/>
            <person name="Alexandre G."/>
            <person name="Mrazek J."/>
            <person name="Ren Q."/>
            <person name="Paulsen I.T."/>
            <person name="Nelson K.E."/>
            <person name="Khouri H.M."/>
            <person name="Radune D."/>
            <person name="Sosa J."/>
            <person name="Dodson R.J."/>
            <person name="Sullivan S.A."/>
            <person name="Rosovitz M.J."/>
            <person name="Madupu R."/>
            <person name="Brinkac L.M."/>
            <person name="Durkin A.S."/>
            <person name="Daugherty S.C."/>
            <person name="Kothari S.P."/>
            <person name="Giglio M.G."/>
            <person name="Zhou L."/>
            <person name="Haft D.H."/>
            <person name="Selengut J.D."/>
            <person name="Davidsen T.M."/>
            <person name="Yang Q."/>
            <person name="Zafar N."/>
            <person name="Ward N.L."/>
        </authorList>
    </citation>
    <scope>NUCLEOTIDE SEQUENCE [LARGE SCALE GENOMIC DNA]</scope>
    <source>
        <strain evidence="2 3">ATCC 15444</strain>
    </source>
</reference>
<evidence type="ECO:0000313" key="3">
    <source>
        <dbReference type="Proteomes" id="UP000001959"/>
    </source>
</evidence>
<feature type="region of interest" description="Disordered" evidence="1">
    <location>
        <begin position="73"/>
        <end position="92"/>
    </location>
</feature>
<dbReference type="KEGG" id="hne:HNE_3322"/>
<proteinExistence type="predicted"/>
<gene>
    <name evidence="2" type="ordered locus">HNE_3322</name>
</gene>
<evidence type="ECO:0000256" key="1">
    <source>
        <dbReference type="SAM" id="MobiDB-lite"/>
    </source>
</evidence>
<protein>
    <submittedName>
        <fullName evidence="2">Uncharacterized protein</fullName>
    </submittedName>
</protein>
<dbReference type="AlphaFoldDB" id="Q0BWZ8"/>
<dbReference type="EMBL" id="CP000158">
    <property type="protein sequence ID" value="ABI76364.1"/>
    <property type="molecule type" value="Genomic_DNA"/>
</dbReference>
<name>Q0BWZ8_HYPNA</name>
<feature type="region of interest" description="Disordered" evidence="1">
    <location>
        <begin position="1"/>
        <end position="66"/>
    </location>
</feature>
<feature type="compositionally biased region" description="Pro residues" evidence="1">
    <location>
        <begin position="34"/>
        <end position="60"/>
    </location>
</feature>
<organism evidence="2 3">
    <name type="scientific">Hyphomonas neptunium (strain ATCC 15444)</name>
    <dbReference type="NCBI Taxonomy" id="228405"/>
    <lineage>
        <taxon>Bacteria</taxon>
        <taxon>Pseudomonadati</taxon>
        <taxon>Pseudomonadota</taxon>
        <taxon>Alphaproteobacteria</taxon>
        <taxon>Hyphomonadales</taxon>
        <taxon>Hyphomonadaceae</taxon>
        <taxon>Hyphomonas</taxon>
    </lineage>
</organism>
<sequence length="205" mass="22498">MEFFWSFPAKTPTARAPRRAPPQPSSQKNRAQTPPYPPPHPPHPNHNTPQIPPPNPPGAAPPLSSRDGLRLRHAAPRPQPHSAPPLAADLRAADRPARLGPRALRARRALLDHHFEIRPRAPAPSSCGLCQQPGCACFLRNFRPRLFRWPDAGFACSNLRRRRSARRAMPGARGRHAHAPNAIGAGCSPPRYVLKQFSVPGSPGR</sequence>